<organism evidence="9 10">
    <name type="scientific">Hymenochirus boettgeri</name>
    <name type="common">Congo dwarf clawed frog</name>
    <dbReference type="NCBI Taxonomy" id="247094"/>
    <lineage>
        <taxon>Eukaryota</taxon>
        <taxon>Metazoa</taxon>
        <taxon>Chordata</taxon>
        <taxon>Craniata</taxon>
        <taxon>Vertebrata</taxon>
        <taxon>Euteleostomi</taxon>
        <taxon>Amphibia</taxon>
        <taxon>Batrachia</taxon>
        <taxon>Anura</taxon>
        <taxon>Pipoidea</taxon>
        <taxon>Pipidae</taxon>
        <taxon>Pipinae</taxon>
        <taxon>Hymenochirus</taxon>
    </lineage>
</organism>
<feature type="domain" description="DAGKc" evidence="8">
    <location>
        <begin position="140"/>
        <end position="287"/>
    </location>
</feature>
<sequence length="527" mass="58657">MGENQAAPRDPGEFILSATFTLVPDDGSLLSLILTRRELLIQNLRLDPQTNVMCSHLLADCVGCHSFRGKDSKDLGGYFTAVFYPLKNGMTGRDYRQRESWTFRTEFSQDQDENYNLVRSWTEKISQMVEDQGHPISPPRSPRRFLVLLNPFAGTGKALSQFETHVMPMLEEMKVRYTLLVTERRNQAYELVRDEDLSGWDVIVVMSGDGLMYEVINGLMERQDRNVSIKKPLAILPGGSGNALAASLNHYSGQTQVTGTKLLNNCTFILCKGRPSPLDLVSLTTSSNRRILSFLSFSWGLISDVDVESEKYRFMGSVRFSIGTFVRLTMLRSYGGCLSYLPARSSSVQQKGTVDAHLLSAPHNSTNNVQNSHTDKGEAQILEDSLLVPLDQPVPSHWTTVPENQFILILLLYQSHLGADLYAAPMVSGLGEGVIQLFYATSSISRKSLLKLFLAMEKGTHLEEPIPHFNHVPVTAFRIEPLEATGIMTVDGESIPCCSVQGQIHRGLGRIINIPNESQPSRVDTSK</sequence>
<dbReference type="PANTHER" id="PTHR12358">
    <property type="entry name" value="SPHINGOSINE KINASE"/>
    <property type="match status" value="1"/>
</dbReference>
<dbReference type="SMART" id="SM00046">
    <property type="entry name" value="DAGKc"/>
    <property type="match status" value="1"/>
</dbReference>
<dbReference type="InterPro" id="IPR016064">
    <property type="entry name" value="NAD/diacylglycerol_kinase_sf"/>
</dbReference>
<keyword evidence="5" id="KW-0067">ATP-binding</keyword>
<accession>A0A8T2JRR7</accession>
<keyword evidence="3" id="KW-0547">Nucleotide-binding</keyword>
<dbReference type="Gene3D" id="2.60.200.40">
    <property type="match status" value="1"/>
</dbReference>
<protein>
    <recommendedName>
        <fullName evidence="7">sphingosine kinase</fullName>
        <ecNumber evidence="7">2.7.1.91</ecNumber>
    </recommendedName>
</protein>
<dbReference type="FunFam" id="3.40.50.10330:FF:000005">
    <property type="entry name" value="Sphingosine kinase 2"/>
    <property type="match status" value="1"/>
</dbReference>
<dbReference type="Pfam" id="PF00781">
    <property type="entry name" value="DAGK_cat"/>
    <property type="match status" value="1"/>
</dbReference>
<dbReference type="PANTHER" id="PTHR12358:SF47">
    <property type="entry name" value="SPHINGOSINE KINASE 1"/>
    <property type="match status" value="1"/>
</dbReference>
<comment type="caution">
    <text evidence="9">The sequence shown here is derived from an EMBL/GenBank/DDBJ whole genome shotgun (WGS) entry which is preliminary data.</text>
</comment>
<dbReference type="InterPro" id="IPR050187">
    <property type="entry name" value="Lipid_Phosphate_FormReg"/>
</dbReference>
<reference evidence="9" key="1">
    <citation type="thesis" date="2020" institute="ProQuest LLC" country="789 East Eisenhower Parkway, Ann Arbor, MI, USA">
        <title>Comparative Genomics and Chromosome Evolution.</title>
        <authorList>
            <person name="Mudd A.B."/>
        </authorList>
    </citation>
    <scope>NUCLEOTIDE SEQUENCE</scope>
    <source>
        <strain evidence="9">Female2</strain>
        <tissue evidence="9">Blood</tissue>
    </source>
</reference>
<keyword evidence="2" id="KW-0808">Transferase</keyword>
<dbReference type="EC" id="2.7.1.91" evidence="7"/>
<dbReference type="InterPro" id="IPR017438">
    <property type="entry name" value="ATP-NAD_kinase_N"/>
</dbReference>
<comment type="subcellular location">
    <subcellularLocation>
        <location evidence="1">Endomembrane system</location>
    </subcellularLocation>
</comment>
<dbReference type="InterPro" id="IPR001206">
    <property type="entry name" value="Diacylglycerol_kinase_cat_dom"/>
</dbReference>
<keyword evidence="10" id="KW-1185">Reference proteome</keyword>
<evidence type="ECO:0000256" key="2">
    <source>
        <dbReference type="ARBA" id="ARBA00022679"/>
    </source>
</evidence>
<evidence type="ECO:0000256" key="4">
    <source>
        <dbReference type="ARBA" id="ARBA00022777"/>
    </source>
</evidence>
<dbReference type="GO" id="GO:0046512">
    <property type="term" value="P:sphingosine biosynthetic process"/>
    <property type="evidence" value="ECO:0007669"/>
    <property type="project" value="TreeGrafter"/>
</dbReference>
<evidence type="ECO:0000256" key="5">
    <source>
        <dbReference type="ARBA" id="ARBA00022840"/>
    </source>
</evidence>
<dbReference type="Gene3D" id="3.40.50.10330">
    <property type="entry name" value="Probable inorganic polyphosphate/atp-NAD kinase, domain 1"/>
    <property type="match status" value="1"/>
</dbReference>
<name>A0A8T2JRR7_9PIPI</name>
<dbReference type="AlphaFoldDB" id="A0A8T2JRR7"/>
<gene>
    <name evidence="9" type="ORF">GDO86_013817</name>
</gene>
<dbReference type="GO" id="GO:0043066">
    <property type="term" value="P:negative regulation of apoptotic process"/>
    <property type="evidence" value="ECO:0007669"/>
    <property type="project" value="TreeGrafter"/>
</dbReference>
<proteinExistence type="predicted"/>
<evidence type="ECO:0000256" key="1">
    <source>
        <dbReference type="ARBA" id="ARBA00004308"/>
    </source>
</evidence>
<evidence type="ECO:0000313" key="9">
    <source>
        <dbReference type="EMBL" id="KAG8446090.1"/>
    </source>
</evidence>
<dbReference type="Proteomes" id="UP000812440">
    <property type="component" value="Chromosome 8_10"/>
</dbReference>
<dbReference type="GO" id="GO:0012505">
    <property type="term" value="C:endomembrane system"/>
    <property type="evidence" value="ECO:0007669"/>
    <property type="project" value="UniProtKB-SubCell"/>
</dbReference>
<dbReference type="PROSITE" id="PS50146">
    <property type="entry name" value="DAGK"/>
    <property type="match status" value="1"/>
</dbReference>
<keyword evidence="4" id="KW-0418">Kinase</keyword>
<evidence type="ECO:0000256" key="3">
    <source>
        <dbReference type="ARBA" id="ARBA00022741"/>
    </source>
</evidence>
<dbReference type="SUPFAM" id="SSF111331">
    <property type="entry name" value="NAD kinase/diacylglycerol kinase-like"/>
    <property type="match status" value="1"/>
</dbReference>
<dbReference type="GO" id="GO:0005524">
    <property type="term" value="F:ATP binding"/>
    <property type="evidence" value="ECO:0007669"/>
    <property type="project" value="UniProtKB-KW"/>
</dbReference>
<evidence type="ECO:0000259" key="8">
    <source>
        <dbReference type="PROSITE" id="PS50146"/>
    </source>
</evidence>
<dbReference type="GO" id="GO:0071363">
    <property type="term" value="P:cellular response to growth factor stimulus"/>
    <property type="evidence" value="ECO:0007669"/>
    <property type="project" value="TreeGrafter"/>
</dbReference>
<keyword evidence="6" id="KW-0472">Membrane</keyword>
<evidence type="ECO:0000256" key="7">
    <source>
        <dbReference type="ARBA" id="ARBA00044037"/>
    </source>
</evidence>
<evidence type="ECO:0000313" key="10">
    <source>
        <dbReference type="Proteomes" id="UP000812440"/>
    </source>
</evidence>
<dbReference type="GO" id="GO:0008481">
    <property type="term" value="F:sphingosine kinase activity"/>
    <property type="evidence" value="ECO:0007669"/>
    <property type="project" value="UniProtKB-EC"/>
</dbReference>
<dbReference type="OrthoDB" id="3853857at2759"/>
<dbReference type="EMBL" id="JAACNH010000003">
    <property type="protein sequence ID" value="KAG8446090.1"/>
    <property type="molecule type" value="Genomic_DNA"/>
</dbReference>
<dbReference type="GO" id="GO:0016020">
    <property type="term" value="C:membrane"/>
    <property type="evidence" value="ECO:0007669"/>
    <property type="project" value="TreeGrafter"/>
</dbReference>
<evidence type="ECO:0000256" key="6">
    <source>
        <dbReference type="ARBA" id="ARBA00023136"/>
    </source>
</evidence>
<dbReference type="GO" id="GO:0005737">
    <property type="term" value="C:cytoplasm"/>
    <property type="evidence" value="ECO:0007669"/>
    <property type="project" value="UniProtKB-ARBA"/>
</dbReference>